<dbReference type="AlphaFoldDB" id="A0A814QI78"/>
<gene>
    <name evidence="2" type="ORF">VCS650_LOCUS21172</name>
</gene>
<evidence type="ECO:0000313" key="2">
    <source>
        <dbReference type="EMBL" id="CAF1120666.1"/>
    </source>
</evidence>
<dbReference type="OrthoDB" id="10026544at2759"/>
<evidence type="ECO:0000256" key="1">
    <source>
        <dbReference type="SAM" id="MobiDB-lite"/>
    </source>
</evidence>
<organism evidence="2 3">
    <name type="scientific">Adineta steineri</name>
    <dbReference type="NCBI Taxonomy" id="433720"/>
    <lineage>
        <taxon>Eukaryota</taxon>
        <taxon>Metazoa</taxon>
        <taxon>Spiralia</taxon>
        <taxon>Gnathifera</taxon>
        <taxon>Rotifera</taxon>
        <taxon>Eurotatoria</taxon>
        <taxon>Bdelloidea</taxon>
        <taxon>Adinetida</taxon>
        <taxon>Adinetidae</taxon>
        <taxon>Adineta</taxon>
    </lineage>
</organism>
<name>A0A814QI78_9BILA</name>
<dbReference type="EMBL" id="CAJNON010000225">
    <property type="protein sequence ID" value="CAF1120666.1"/>
    <property type="molecule type" value="Genomic_DNA"/>
</dbReference>
<comment type="caution">
    <text evidence="2">The sequence shown here is derived from an EMBL/GenBank/DDBJ whole genome shotgun (WGS) entry which is preliminary data.</text>
</comment>
<sequence>MLNRSYCSPNKSLQNYQSNDSTNEYNRCKLPAINNGTTPIPNMNSTFSKSPLTDQYATPMKENNSTFNNSNCNTENINNRSSQVYYTPSGPAVSNACTPSYNNAKINCSPRGIAPSQTFSSTRLTSKMCNNKQQLPMNRAWNSNKMNTTNIDTNKNFFQRPMTSGPNGLNCSSSNMNTSNGQKTIVRDRNLATEILQKAGITSNSTPNDCLEVITDTPVTMNDNVNCDPNPLCMKKPADCQECYEQSIVVRHLQPPKPPVPPPIIIRERCAPQPPPQPPIVIRQIPPRPLTPPPLIIRECPPPMPDSQEPTIIEREVPPPPPPPRQVIVERLPTPPPKPRQIIFEKWLPYEEPEDRPCIVEKACINEMPPPKNVIIQYEALEPRIQPQCINEGISYVDPKQFINDRPNGNAEISLEPRIQPQCINEGISYVDPKQFINDRPNGNAEICYVDQLNNLPDHIKCQLSPQTLAAIGIQNNNNNNKQNNINNPCIVRTNPSTFYQQNGRVPCNTIPSMSPKQSMITNGCPSTKPSYPQLCNPNIYHQQQSDNRALSTSGAGLPQCYNKYNTKMLTRPGNQALTNLTRAHYNPWATTYQVSYTNKARGMCRAR</sequence>
<evidence type="ECO:0000313" key="3">
    <source>
        <dbReference type="Proteomes" id="UP000663891"/>
    </source>
</evidence>
<accession>A0A814QI78</accession>
<dbReference type="Proteomes" id="UP000663891">
    <property type="component" value="Unassembled WGS sequence"/>
</dbReference>
<feature type="region of interest" description="Disordered" evidence="1">
    <location>
        <begin position="1"/>
        <end position="22"/>
    </location>
</feature>
<protein>
    <submittedName>
        <fullName evidence="2">Uncharacterized protein</fullName>
    </submittedName>
</protein>
<reference evidence="2" key="1">
    <citation type="submission" date="2021-02" db="EMBL/GenBank/DDBJ databases">
        <authorList>
            <person name="Nowell W R."/>
        </authorList>
    </citation>
    <scope>NUCLEOTIDE SEQUENCE</scope>
</reference>
<proteinExistence type="predicted"/>